<dbReference type="AlphaFoldDB" id="A0A7W4WAC2"/>
<dbReference type="Proteomes" id="UP000535937">
    <property type="component" value="Unassembled WGS sequence"/>
</dbReference>
<organism evidence="2 3">
    <name type="scientific">Microbulbifer rhizosphaerae</name>
    <dbReference type="NCBI Taxonomy" id="1562603"/>
    <lineage>
        <taxon>Bacteria</taxon>
        <taxon>Pseudomonadati</taxon>
        <taxon>Pseudomonadota</taxon>
        <taxon>Gammaproteobacteria</taxon>
        <taxon>Cellvibrionales</taxon>
        <taxon>Microbulbiferaceae</taxon>
        <taxon>Microbulbifer</taxon>
    </lineage>
</organism>
<evidence type="ECO:0000313" key="3">
    <source>
        <dbReference type="Proteomes" id="UP000535937"/>
    </source>
</evidence>
<comment type="caution">
    <text evidence="2">The sequence shown here is derived from an EMBL/GenBank/DDBJ whole genome shotgun (WGS) entry which is preliminary data.</text>
</comment>
<gene>
    <name evidence="2" type="ORF">FHS09_001419</name>
</gene>
<dbReference type="Pfam" id="PF14086">
    <property type="entry name" value="DUF4266"/>
    <property type="match status" value="1"/>
</dbReference>
<protein>
    <recommendedName>
        <fullName evidence="1">DUF4266 domain-containing protein</fullName>
    </recommendedName>
</protein>
<evidence type="ECO:0000259" key="1">
    <source>
        <dbReference type="Pfam" id="PF14086"/>
    </source>
</evidence>
<feature type="domain" description="DUF4266" evidence="1">
    <location>
        <begin position="26"/>
        <end position="75"/>
    </location>
</feature>
<dbReference type="PROSITE" id="PS51257">
    <property type="entry name" value="PROKAR_LIPOPROTEIN"/>
    <property type="match status" value="1"/>
</dbReference>
<keyword evidence="3" id="KW-1185">Reference proteome</keyword>
<reference evidence="2 3" key="1">
    <citation type="submission" date="2020-08" db="EMBL/GenBank/DDBJ databases">
        <title>Genomic Encyclopedia of Type Strains, Phase III (KMG-III): the genomes of soil and plant-associated and newly described type strains.</title>
        <authorList>
            <person name="Whitman W."/>
        </authorList>
    </citation>
    <scope>NUCLEOTIDE SEQUENCE [LARGE SCALE GENOMIC DNA]</scope>
    <source>
        <strain evidence="2 3">CECT 8799</strain>
    </source>
</reference>
<dbReference type="InterPro" id="IPR025362">
    <property type="entry name" value="DUF4266"/>
</dbReference>
<sequence length="75" mass="7990">MSRSLLLLSVAAGLLFLQGCTVTPWVQPYERHYLADPIMGFERDPVAAGYMNHVYEAREAARGAEGGSGGGCGCN</sequence>
<accession>A0A7W4WAC2</accession>
<proteinExistence type="predicted"/>
<name>A0A7W4WAC2_9GAMM</name>
<dbReference type="EMBL" id="JACHWZ010000005">
    <property type="protein sequence ID" value="MBB3060600.1"/>
    <property type="molecule type" value="Genomic_DNA"/>
</dbReference>
<evidence type="ECO:0000313" key="2">
    <source>
        <dbReference type="EMBL" id="MBB3060600.1"/>
    </source>
</evidence>
<dbReference type="RefSeq" id="WP_183458119.1">
    <property type="nucleotide sequence ID" value="NZ_JACHWZ010000005.1"/>
</dbReference>